<dbReference type="InterPro" id="IPR008146">
    <property type="entry name" value="Gln_synth_cat_dom"/>
</dbReference>
<dbReference type="PANTHER" id="PTHR43785:SF12">
    <property type="entry name" value="TYPE-1 GLUTAMINE SYNTHETASE 2"/>
    <property type="match status" value="1"/>
</dbReference>
<evidence type="ECO:0000259" key="4">
    <source>
        <dbReference type="PROSITE" id="PS51987"/>
    </source>
</evidence>
<dbReference type="Gene3D" id="3.30.590.10">
    <property type="entry name" value="Glutamine synthetase/guanido kinase, catalytic domain"/>
    <property type="match status" value="1"/>
</dbReference>
<evidence type="ECO:0000256" key="2">
    <source>
        <dbReference type="PROSITE-ProRule" id="PRU01331"/>
    </source>
</evidence>
<organism evidence="5 6">
    <name type="scientific">Acinetobacter ursingii</name>
    <dbReference type="NCBI Taxonomy" id="108980"/>
    <lineage>
        <taxon>Bacteria</taxon>
        <taxon>Pseudomonadati</taxon>
        <taxon>Pseudomonadota</taxon>
        <taxon>Gammaproteobacteria</taxon>
        <taxon>Moraxellales</taxon>
        <taxon>Moraxellaceae</taxon>
        <taxon>Acinetobacter</taxon>
    </lineage>
</organism>
<dbReference type="SMART" id="SM01230">
    <property type="entry name" value="Gln-synt_C"/>
    <property type="match status" value="1"/>
</dbReference>
<dbReference type="SUPFAM" id="SSF54368">
    <property type="entry name" value="Glutamine synthetase, N-terminal domain"/>
    <property type="match status" value="1"/>
</dbReference>
<feature type="domain" description="GS catalytic" evidence="4">
    <location>
        <begin position="154"/>
        <end position="476"/>
    </location>
</feature>
<dbReference type="GO" id="GO:0006598">
    <property type="term" value="P:polyamine catabolic process"/>
    <property type="evidence" value="ECO:0007669"/>
    <property type="project" value="TreeGrafter"/>
</dbReference>
<dbReference type="Proteomes" id="UP000595320">
    <property type="component" value="Chromosome"/>
</dbReference>
<dbReference type="PROSITE" id="PS51987">
    <property type="entry name" value="GS_CATALYTIC"/>
    <property type="match status" value="1"/>
</dbReference>
<comment type="similarity">
    <text evidence="2 3">Belongs to the glutamine synthetase family.</text>
</comment>
<evidence type="ECO:0000256" key="3">
    <source>
        <dbReference type="RuleBase" id="RU000384"/>
    </source>
</evidence>
<name>A0A7T9UG90_9GAMM</name>
<reference evidence="5 6" key="1">
    <citation type="submission" date="2021-01" db="EMBL/GenBank/DDBJ databases">
        <title>FDA dAtabase for Regulatory Grade micrObial Sequences (FDA-ARGOS): Supporting development and validation of Infectious Disease Dx tests.</title>
        <authorList>
            <person name="Sproer C."/>
            <person name="Gronow S."/>
            <person name="Severitt S."/>
            <person name="Schroder I."/>
            <person name="Tallon L."/>
            <person name="Sadzewicz L."/>
            <person name="Zhao X."/>
            <person name="Boylan J."/>
            <person name="Ott S."/>
            <person name="Bowen H."/>
            <person name="Vavikolanu K."/>
            <person name="Mehta A."/>
            <person name="Aluvathingal J."/>
            <person name="Nadendla S."/>
            <person name="Lowell S."/>
            <person name="Myers T."/>
            <person name="Yan Y."/>
            <person name="Sichtig H."/>
        </authorList>
    </citation>
    <scope>NUCLEOTIDE SEQUENCE [LARGE SCALE GENOMIC DNA]</scope>
    <source>
        <strain evidence="5 6">FDAARGOS_1096</strain>
    </source>
</reference>
<evidence type="ECO:0000313" key="6">
    <source>
        <dbReference type="Proteomes" id="UP000595320"/>
    </source>
</evidence>
<sequence length="476" mass="54200">MMSSLNISKQHADDMFYKNNPFKPKSNFISKPINPTDKLNFEDEVQLYLEKNPNTQHVDIILHDLNGHIRGKRIDIQTLKQLHKGCYFPLSIYAMDLDGKVVEETGLGKYIGEPDYLCLPILGSLKPCPIQPESNAQVYLTMREQDGTACAYEPRNILSKLLTQCTEQDYFPVISAELEFYLYPSDAKADEYTFASQCFDMNAPDDYQALLDEIEHIANLQGIQIVSIVSESAAGQYEINIPHSADVLKICDQVMSLKRIVKQVAKRHHLHASFLAKPDLNQAGSGMHFHVSLCNSLLNNYFSSHDLHQPSPTLLKAITGLIELMPASMAILAPNINSYRRFQIGQHVPLEANWNVNNRNVAIRLPCSDQQNQRFEYRVAGADCNPYLTVAIILTGLLYGLNHSLEIKKPSHLLKYPDDHIFLPLNQLDALNQFKHQSFIQKTLGKDFCELWHTLKLAEHQCIYNKMTLSEKNWDI</sequence>
<gene>
    <name evidence="5" type="ORF">I6I53_10440</name>
</gene>
<dbReference type="GO" id="GO:0006542">
    <property type="term" value="P:glutamine biosynthetic process"/>
    <property type="evidence" value="ECO:0007669"/>
    <property type="project" value="InterPro"/>
</dbReference>
<dbReference type="InterPro" id="IPR014746">
    <property type="entry name" value="Gln_synth/guanido_kin_cat_dom"/>
</dbReference>
<proteinExistence type="inferred from homology"/>
<protein>
    <submittedName>
        <fullName evidence="5">Glutamine synthetase</fullName>
    </submittedName>
</protein>
<accession>A0A7T9UG90</accession>
<dbReference type="InterPro" id="IPR036651">
    <property type="entry name" value="Gln_synt_N_sf"/>
</dbReference>
<dbReference type="Pfam" id="PF00120">
    <property type="entry name" value="Gln-synt_C"/>
    <property type="match status" value="1"/>
</dbReference>
<keyword evidence="1" id="KW-0436">Ligase</keyword>
<evidence type="ECO:0000256" key="1">
    <source>
        <dbReference type="ARBA" id="ARBA00022598"/>
    </source>
</evidence>
<dbReference type="EMBL" id="CP068176">
    <property type="protein sequence ID" value="QQT85335.1"/>
    <property type="molecule type" value="Genomic_DNA"/>
</dbReference>
<dbReference type="SUPFAM" id="SSF55931">
    <property type="entry name" value="Glutamine synthetase/guanido kinase"/>
    <property type="match status" value="1"/>
</dbReference>
<dbReference type="GO" id="GO:0004356">
    <property type="term" value="F:glutamine synthetase activity"/>
    <property type="evidence" value="ECO:0007669"/>
    <property type="project" value="InterPro"/>
</dbReference>
<evidence type="ECO:0000313" key="5">
    <source>
        <dbReference type="EMBL" id="QQT85335.1"/>
    </source>
</evidence>
<dbReference type="PANTHER" id="PTHR43785">
    <property type="entry name" value="GAMMA-GLUTAMYLPUTRESCINE SYNTHETASE"/>
    <property type="match status" value="1"/>
</dbReference>
<dbReference type="AlphaFoldDB" id="A0A7T9UG90"/>